<evidence type="ECO:0000256" key="5">
    <source>
        <dbReference type="ARBA" id="ARBA00022840"/>
    </source>
</evidence>
<keyword evidence="8" id="KW-0061">Asparagine biosynthesis</keyword>
<evidence type="ECO:0000256" key="3">
    <source>
        <dbReference type="ARBA" id="ARBA00012737"/>
    </source>
</evidence>
<evidence type="ECO:0000256" key="2">
    <source>
        <dbReference type="ARBA" id="ARBA00005752"/>
    </source>
</evidence>
<dbReference type="SUPFAM" id="SSF56235">
    <property type="entry name" value="N-terminal nucleophile aminohydrolases (Ntn hydrolases)"/>
    <property type="match status" value="1"/>
</dbReference>
<keyword evidence="12" id="KW-0436">Ligase</keyword>
<dbReference type="PIRSF" id="PIRSF001589">
    <property type="entry name" value="Asn_synthetase_glu-h"/>
    <property type="match status" value="1"/>
</dbReference>
<dbReference type="NCBIfam" id="TIGR01536">
    <property type="entry name" value="asn_synth_AEB"/>
    <property type="match status" value="1"/>
</dbReference>
<organism evidence="12 13">
    <name type="scientific">Lautropia mirabilis ATCC 51599</name>
    <dbReference type="NCBI Taxonomy" id="887898"/>
    <lineage>
        <taxon>Bacteria</taxon>
        <taxon>Pseudomonadati</taxon>
        <taxon>Pseudomonadota</taxon>
        <taxon>Betaproteobacteria</taxon>
        <taxon>Burkholderiales</taxon>
        <taxon>Burkholderiaceae</taxon>
        <taxon>Lautropia</taxon>
    </lineage>
</organism>
<gene>
    <name evidence="12" type="primary">asnB</name>
    <name evidence="12" type="ORF">HMPREF0551_2242</name>
</gene>
<evidence type="ECO:0000256" key="1">
    <source>
        <dbReference type="ARBA" id="ARBA00005187"/>
    </source>
</evidence>
<comment type="caution">
    <text evidence="12">The sequence shown here is derived from an EMBL/GenBank/DDBJ whole genome shotgun (WGS) entry which is preliminary data.</text>
</comment>
<evidence type="ECO:0000256" key="10">
    <source>
        <dbReference type="PIRSR" id="PIRSR001589-3"/>
    </source>
</evidence>
<dbReference type="Pfam" id="PF13537">
    <property type="entry name" value="GATase_7"/>
    <property type="match status" value="1"/>
</dbReference>
<proteinExistence type="inferred from homology"/>
<comment type="pathway">
    <text evidence="1">Amino-acid biosynthesis; L-asparagine biosynthesis; L-asparagine from L-aspartate (L-Gln route): step 1/1.</text>
</comment>
<feature type="site" description="Important for beta-aspartyl-AMP intermediate formation" evidence="10">
    <location>
        <position position="369"/>
    </location>
</feature>
<dbReference type="AlphaFoldDB" id="E7RZX8"/>
<protein>
    <recommendedName>
        <fullName evidence="3">asparagine synthase (glutamine-hydrolyzing)</fullName>
        <ecNumber evidence="3">6.3.5.4</ecNumber>
    </recommendedName>
</protein>
<name>E7RZX8_9BURK</name>
<dbReference type="InterPro" id="IPR006426">
    <property type="entry name" value="Asn_synth_AEB"/>
</dbReference>
<dbReference type="InterPro" id="IPR033738">
    <property type="entry name" value="AsnB_N"/>
</dbReference>
<dbReference type="GO" id="GO:0006529">
    <property type="term" value="P:asparagine biosynthetic process"/>
    <property type="evidence" value="ECO:0007669"/>
    <property type="project" value="UniProtKB-KW"/>
</dbReference>
<feature type="binding site" evidence="9">
    <location>
        <position position="295"/>
    </location>
    <ligand>
        <name>ATP</name>
        <dbReference type="ChEBI" id="CHEBI:30616"/>
    </ligand>
</feature>
<feature type="binding site" evidence="9">
    <location>
        <position position="100"/>
    </location>
    <ligand>
        <name>L-glutamine</name>
        <dbReference type="ChEBI" id="CHEBI:58359"/>
    </ligand>
</feature>
<feature type="domain" description="Glutamine amidotransferase type-2" evidence="11">
    <location>
        <begin position="2"/>
        <end position="214"/>
    </location>
</feature>
<comment type="catalytic activity">
    <reaction evidence="7">
        <text>L-aspartate + L-glutamine + ATP + H2O = L-asparagine + L-glutamate + AMP + diphosphate + H(+)</text>
        <dbReference type="Rhea" id="RHEA:12228"/>
        <dbReference type="ChEBI" id="CHEBI:15377"/>
        <dbReference type="ChEBI" id="CHEBI:15378"/>
        <dbReference type="ChEBI" id="CHEBI:29985"/>
        <dbReference type="ChEBI" id="CHEBI:29991"/>
        <dbReference type="ChEBI" id="CHEBI:30616"/>
        <dbReference type="ChEBI" id="CHEBI:33019"/>
        <dbReference type="ChEBI" id="CHEBI:58048"/>
        <dbReference type="ChEBI" id="CHEBI:58359"/>
        <dbReference type="ChEBI" id="CHEBI:456215"/>
        <dbReference type="EC" id="6.3.5.4"/>
    </reaction>
</comment>
<dbReference type="CDD" id="cd00712">
    <property type="entry name" value="AsnB"/>
    <property type="match status" value="1"/>
</dbReference>
<dbReference type="InterPro" id="IPR017932">
    <property type="entry name" value="GATase_2_dom"/>
</dbReference>
<evidence type="ECO:0000256" key="9">
    <source>
        <dbReference type="PIRSR" id="PIRSR001589-2"/>
    </source>
</evidence>
<dbReference type="Pfam" id="PF00733">
    <property type="entry name" value="Asn_synthase"/>
    <property type="match status" value="1"/>
</dbReference>
<dbReference type="InterPro" id="IPR001962">
    <property type="entry name" value="Asn_synthase"/>
</dbReference>
<dbReference type="InterPro" id="IPR014729">
    <property type="entry name" value="Rossmann-like_a/b/a_fold"/>
</dbReference>
<evidence type="ECO:0000256" key="4">
    <source>
        <dbReference type="ARBA" id="ARBA00022741"/>
    </source>
</evidence>
<dbReference type="GO" id="GO:0005524">
    <property type="term" value="F:ATP binding"/>
    <property type="evidence" value="ECO:0007669"/>
    <property type="project" value="UniProtKB-KW"/>
</dbReference>
<dbReference type="GO" id="GO:0005829">
    <property type="term" value="C:cytosol"/>
    <property type="evidence" value="ECO:0007669"/>
    <property type="project" value="TreeGrafter"/>
</dbReference>
<feature type="binding site" evidence="9">
    <location>
        <begin position="367"/>
        <end position="368"/>
    </location>
    <ligand>
        <name>ATP</name>
        <dbReference type="ChEBI" id="CHEBI:30616"/>
    </ligand>
</feature>
<dbReference type="RefSeq" id="WP_005674649.1">
    <property type="nucleotide sequence ID" value="NZ_CP146288.1"/>
</dbReference>
<dbReference type="InterPro" id="IPR029055">
    <property type="entry name" value="Ntn_hydrolases_N"/>
</dbReference>
<dbReference type="eggNOG" id="COG0367">
    <property type="taxonomic scope" value="Bacteria"/>
</dbReference>
<keyword evidence="6 8" id="KW-0315">Glutamine amidotransferase</keyword>
<dbReference type="GO" id="GO:0004066">
    <property type="term" value="F:asparagine synthase (glutamine-hydrolyzing) activity"/>
    <property type="evidence" value="ECO:0007669"/>
    <property type="project" value="UniProtKB-EC"/>
</dbReference>
<evidence type="ECO:0000313" key="12">
    <source>
        <dbReference type="EMBL" id="EFV94127.1"/>
    </source>
</evidence>
<evidence type="ECO:0000259" key="11">
    <source>
        <dbReference type="PROSITE" id="PS51278"/>
    </source>
</evidence>
<dbReference type="STRING" id="887898.HMPREF0551_2242"/>
<comment type="similarity">
    <text evidence="2">Belongs to the asparagine synthetase family.</text>
</comment>
<dbReference type="Proteomes" id="UP000011021">
    <property type="component" value="Unassembled WGS sequence"/>
</dbReference>
<evidence type="ECO:0000256" key="8">
    <source>
        <dbReference type="PIRSR" id="PIRSR001589-1"/>
    </source>
</evidence>
<dbReference type="SUPFAM" id="SSF52402">
    <property type="entry name" value="Adenine nucleotide alpha hydrolases-like"/>
    <property type="match status" value="1"/>
</dbReference>
<sequence>MCGIAGLISLDGRALPGPQTLDAMCRTIVHRGPDDQGTFHTDWAAIGMRRLSIIDVAGGHQPVTSAGGRIQLVFNGEIYNFRELRQTLEARGYVFQSHSDSECIAHAYAEYGTDCFAMLRGMFAIAIVDQDRRRLVLARDRIGKKPLYLGELSPGVLGFGSELKTLLAVPGWQPRISMDAVQDFFSLGYIPAPDTIFEGIGKLPPGHWMSIEPGQDGGAPNIVQTRYSHVDFLPKWTDDEDTLQERLFAELDDAVRVRLVSDVPFGAFLSGGLDSSVVCALMTRHLSQPLKTFSIGFDEAGFDELPDARRVAQHLGTEHHEMVVRPDAANLLETLVHHFDEPFGDSSAIPTFLVSQLAARHVKMVLSGDGGDELFAGYSRYRRYATLQRIRRATLGMAPGLAKLGGALLPGARGRRLSGIGQRLGLPWPDDYLALVALANPADLRLLFGERAHADPFGSVRQRFVRSDIDSHAEQILSGDMGTYLVDDILVKVDRTTMANSLEARAPLLDQNLIAFAARLPFDLKLRGEQGKYLFRKVAARLLPAEVLTKRKQGFAIPLATWFRNDLRPMLLDTISSRAFKERGIFDQAGIQRLVDEHQQGLQDRGELLWMVMVLETWMRTLPDQTSPSPMH</sequence>
<accession>E7RZX8</accession>
<dbReference type="CDD" id="cd01991">
    <property type="entry name" value="Asn_synthase_B_C"/>
    <property type="match status" value="1"/>
</dbReference>
<evidence type="ECO:0000313" key="13">
    <source>
        <dbReference type="Proteomes" id="UP000011021"/>
    </source>
</evidence>
<dbReference type="PANTHER" id="PTHR43284">
    <property type="entry name" value="ASPARAGINE SYNTHETASE (GLUTAMINE-HYDROLYZING)"/>
    <property type="match status" value="1"/>
</dbReference>
<keyword evidence="5 9" id="KW-0067">ATP-binding</keyword>
<dbReference type="PANTHER" id="PTHR43284:SF1">
    <property type="entry name" value="ASPARAGINE SYNTHETASE"/>
    <property type="match status" value="1"/>
</dbReference>
<dbReference type="EC" id="6.3.5.4" evidence="3"/>
<evidence type="ECO:0000256" key="6">
    <source>
        <dbReference type="ARBA" id="ARBA00022962"/>
    </source>
</evidence>
<keyword evidence="13" id="KW-1185">Reference proteome</keyword>
<reference evidence="12 13" key="1">
    <citation type="submission" date="2010-12" db="EMBL/GenBank/DDBJ databases">
        <authorList>
            <person name="Muzny D."/>
            <person name="Qin X."/>
            <person name="Deng J."/>
            <person name="Jiang H."/>
            <person name="Liu Y."/>
            <person name="Qu J."/>
            <person name="Song X.-Z."/>
            <person name="Zhang L."/>
            <person name="Thornton R."/>
            <person name="Coyle M."/>
            <person name="Francisco L."/>
            <person name="Jackson L."/>
            <person name="Javaid M."/>
            <person name="Korchina V."/>
            <person name="Kovar C."/>
            <person name="Mata R."/>
            <person name="Mathew T."/>
            <person name="Ngo R."/>
            <person name="Nguyen L."/>
            <person name="Nguyen N."/>
            <person name="Okwuonu G."/>
            <person name="Ongeri F."/>
            <person name="Pham C."/>
            <person name="Simmons D."/>
            <person name="Wilczek-Boney K."/>
            <person name="Hale W."/>
            <person name="Jakkamsetti A."/>
            <person name="Pham P."/>
            <person name="Ruth R."/>
            <person name="San Lucas F."/>
            <person name="Warren J."/>
            <person name="Zhang J."/>
            <person name="Zhao Z."/>
            <person name="Zhou C."/>
            <person name="Zhu D."/>
            <person name="Lee S."/>
            <person name="Bess C."/>
            <person name="Blankenburg K."/>
            <person name="Forbes L."/>
            <person name="Fu Q."/>
            <person name="Gubbala S."/>
            <person name="Hirani K."/>
            <person name="Jayaseelan J.C."/>
            <person name="Lara F."/>
            <person name="Munidasa M."/>
            <person name="Palculict T."/>
            <person name="Patil S."/>
            <person name="Pu L.-L."/>
            <person name="Saada N."/>
            <person name="Tang L."/>
            <person name="Weissenberger G."/>
            <person name="Zhu Y."/>
            <person name="Hemphill L."/>
            <person name="Shang Y."/>
            <person name="Youmans B."/>
            <person name="Ayvaz T."/>
            <person name="Ross M."/>
            <person name="Santibanez J."/>
            <person name="Aqrawi P."/>
            <person name="Gross S."/>
            <person name="Joshi V."/>
            <person name="Fowler G."/>
            <person name="Nazareth L."/>
            <person name="Reid J."/>
            <person name="Worley K."/>
            <person name="Petrosino J."/>
            <person name="Highlander S."/>
            <person name="Gibbs R."/>
        </authorList>
    </citation>
    <scope>NUCLEOTIDE SEQUENCE [LARGE SCALE GENOMIC DNA]</scope>
    <source>
        <strain evidence="12 13">ATCC 51599</strain>
    </source>
</reference>
<dbReference type="Gene3D" id="3.60.20.10">
    <property type="entry name" value="Glutamine Phosphoribosylpyrophosphate, subunit 1, domain 1"/>
    <property type="match status" value="1"/>
</dbReference>
<dbReference type="EMBL" id="AEQP01000022">
    <property type="protein sequence ID" value="EFV94127.1"/>
    <property type="molecule type" value="Genomic_DNA"/>
</dbReference>
<dbReference type="HOGENOM" id="CLU_014658_3_1_4"/>
<dbReference type="PROSITE" id="PS51278">
    <property type="entry name" value="GATASE_TYPE_2"/>
    <property type="match status" value="1"/>
</dbReference>
<feature type="active site" description="For GATase activity" evidence="8">
    <location>
        <position position="2"/>
    </location>
</feature>
<dbReference type="Gene3D" id="3.40.50.620">
    <property type="entry name" value="HUPs"/>
    <property type="match status" value="1"/>
</dbReference>
<keyword evidence="8" id="KW-0028">Amino-acid biosynthesis</keyword>
<evidence type="ECO:0000256" key="7">
    <source>
        <dbReference type="ARBA" id="ARBA00048741"/>
    </source>
</evidence>
<dbReference type="InterPro" id="IPR051786">
    <property type="entry name" value="ASN_synthetase/amidase"/>
</dbReference>
<keyword evidence="4 9" id="KW-0547">Nucleotide-binding</keyword>